<dbReference type="SUPFAM" id="SSF47396">
    <property type="entry name" value="Transcription factor IIA (TFIIA), alpha-helical domain"/>
    <property type="match status" value="1"/>
</dbReference>
<comment type="function">
    <text evidence="7">TFIIA is a component of the transcription machinery of RNA polymerase II and plays an important role in transcriptional activation. TFIIA in a complex with TBP mediates transcriptional activity. Protein involved in the resistance to X.oryzae.</text>
</comment>
<dbReference type="InterPro" id="IPR015871">
    <property type="entry name" value="TFIIA_gsu_C"/>
</dbReference>
<dbReference type="InterPro" id="IPR003194">
    <property type="entry name" value="TFIIA_gsu"/>
</dbReference>
<evidence type="ECO:0008006" key="13">
    <source>
        <dbReference type="Google" id="ProtNLM"/>
    </source>
</evidence>
<dbReference type="FunFam" id="2.30.18.10:FF:000001">
    <property type="entry name" value="Transcription initiation factor IIA subunit 2"/>
    <property type="match status" value="1"/>
</dbReference>
<dbReference type="GO" id="GO:0006367">
    <property type="term" value="P:transcription initiation at RNA polymerase II promoter"/>
    <property type="evidence" value="ECO:0007669"/>
    <property type="project" value="InterPro"/>
</dbReference>
<keyword evidence="6" id="KW-0539">Nucleus</keyword>
<keyword evidence="12" id="KW-1185">Reference proteome</keyword>
<dbReference type="SUPFAM" id="SSF50784">
    <property type="entry name" value="Transcription factor IIA (TFIIA), beta-barrel domain"/>
    <property type="match status" value="1"/>
</dbReference>
<reference evidence="11" key="1">
    <citation type="submission" date="2022-05" db="EMBL/GenBank/DDBJ databases">
        <title>The Musa troglodytarum L. genome provides insights into the mechanism of non-climacteric behaviour and enrichment of carotenoids.</title>
        <authorList>
            <person name="Wang J."/>
        </authorList>
    </citation>
    <scope>NUCLEOTIDE SEQUENCE</scope>
    <source>
        <tissue evidence="11">Leaf</tissue>
    </source>
</reference>
<dbReference type="GO" id="GO:0003743">
    <property type="term" value="F:translation initiation factor activity"/>
    <property type="evidence" value="ECO:0007669"/>
    <property type="project" value="UniProtKB-KW"/>
</dbReference>
<evidence type="ECO:0000256" key="6">
    <source>
        <dbReference type="ARBA" id="ARBA00023242"/>
    </source>
</evidence>
<proteinExistence type="inferred from homology"/>
<dbReference type="CDD" id="cd10014">
    <property type="entry name" value="TFIIA_gamma_C"/>
    <property type="match status" value="1"/>
</dbReference>
<keyword evidence="4" id="KW-0805">Transcription regulation</keyword>
<keyword evidence="3" id="KW-0648">Protein biosynthesis</keyword>
<dbReference type="OrthoDB" id="586585at2759"/>
<dbReference type="FunFam" id="1.10.287.190:FF:000001">
    <property type="entry name" value="Transcription initiation factor IIA subunit 2"/>
    <property type="match status" value="1"/>
</dbReference>
<evidence type="ECO:0000259" key="9">
    <source>
        <dbReference type="Pfam" id="PF02268"/>
    </source>
</evidence>
<dbReference type="InterPro" id="IPR015872">
    <property type="entry name" value="TFIIA_gsu_N"/>
</dbReference>
<dbReference type="Pfam" id="PF02751">
    <property type="entry name" value="TFIIA_gamma_C"/>
    <property type="match status" value="1"/>
</dbReference>
<gene>
    <name evidence="11" type="ORF">MUK42_01217</name>
</gene>
<organism evidence="11 12">
    <name type="scientific">Musa troglodytarum</name>
    <name type="common">fe'i banana</name>
    <dbReference type="NCBI Taxonomy" id="320322"/>
    <lineage>
        <taxon>Eukaryota</taxon>
        <taxon>Viridiplantae</taxon>
        <taxon>Streptophyta</taxon>
        <taxon>Embryophyta</taxon>
        <taxon>Tracheophyta</taxon>
        <taxon>Spermatophyta</taxon>
        <taxon>Magnoliopsida</taxon>
        <taxon>Liliopsida</taxon>
        <taxon>Zingiberales</taxon>
        <taxon>Musaceae</taxon>
        <taxon>Musa</taxon>
    </lineage>
</organism>
<evidence type="ECO:0000256" key="3">
    <source>
        <dbReference type="ARBA" id="ARBA00022540"/>
    </source>
</evidence>
<dbReference type="Proteomes" id="UP001055439">
    <property type="component" value="Chromosome 3"/>
</dbReference>
<comment type="similarity">
    <text evidence="2">Belongs to the TFIIA subunit 2 family.</text>
</comment>
<dbReference type="Pfam" id="PF02268">
    <property type="entry name" value="TFIIA_gamma_N"/>
    <property type="match status" value="1"/>
</dbReference>
<protein>
    <recommendedName>
        <fullName evidence="13">Transcription initiation factor IIA subunit 2</fullName>
    </recommendedName>
</protein>
<accession>A0A9E7FD30</accession>
<keyword evidence="5" id="KW-0804">Transcription</keyword>
<dbReference type="Gene3D" id="1.10.287.190">
    <property type="entry name" value="Transcription factor IIA gamma subunit, alpha-helical domain"/>
    <property type="match status" value="1"/>
</dbReference>
<dbReference type="PANTHER" id="PTHR10966">
    <property type="entry name" value="TRANSCRIPTION INITIATION FACTOR IIA SUBUNIT 2"/>
    <property type="match status" value="1"/>
</dbReference>
<dbReference type="GO" id="GO:0005672">
    <property type="term" value="C:transcription factor TFIIA complex"/>
    <property type="evidence" value="ECO:0007669"/>
    <property type="project" value="InterPro"/>
</dbReference>
<evidence type="ECO:0000313" key="12">
    <source>
        <dbReference type="Proteomes" id="UP001055439"/>
    </source>
</evidence>
<dbReference type="Gene3D" id="2.30.18.10">
    <property type="entry name" value="Transcription factor IIA (TFIIA), beta-barrel domain"/>
    <property type="match status" value="1"/>
</dbReference>
<evidence type="ECO:0000256" key="7">
    <source>
        <dbReference type="ARBA" id="ARBA00056252"/>
    </source>
</evidence>
<name>A0A9E7FD30_9LILI</name>
<evidence type="ECO:0000313" key="11">
    <source>
        <dbReference type="EMBL" id="URD94069.1"/>
    </source>
</evidence>
<feature type="domain" description="Transcription initiation factor IIA gamma subunit C-terminal" evidence="10">
    <location>
        <begin position="60"/>
        <end position="101"/>
    </location>
</feature>
<evidence type="ECO:0000256" key="8">
    <source>
        <dbReference type="ARBA" id="ARBA00064681"/>
    </source>
</evidence>
<dbReference type="InterPro" id="IPR009083">
    <property type="entry name" value="TFIIA_a-hlx"/>
</dbReference>
<dbReference type="AlphaFoldDB" id="A0A9E7FD30"/>
<comment type="subcellular location">
    <subcellularLocation>
        <location evidence="1">Nucleus</location>
    </subcellularLocation>
</comment>
<feature type="domain" description="Transcription initiation factor IIA gamma subunit N-terminal" evidence="9">
    <location>
        <begin position="4"/>
        <end position="49"/>
    </location>
</feature>
<evidence type="ECO:0000256" key="5">
    <source>
        <dbReference type="ARBA" id="ARBA00023163"/>
    </source>
</evidence>
<dbReference type="EMBL" id="CP097505">
    <property type="protein sequence ID" value="URD94069.1"/>
    <property type="molecule type" value="Genomic_DNA"/>
</dbReference>
<evidence type="ECO:0000259" key="10">
    <source>
        <dbReference type="Pfam" id="PF02751"/>
    </source>
</evidence>
<dbReference type="InterPro" id="IPR009088">
    <property type="entry name" value="TFIIA_b-brl"/>
</dbReference>
<evidence type="ECO:0000256" key="1">
    <source>
        <dbReference type="ARBA" id="ARBA00004123"/>
    </source>
</evidence>
<keyword evidence="3" id="KW-0396">Initiation factor</keyword>
<comment type="subunit">
    <text evidence="8">TFIIA is a heterodimer of the large unprocessed subunit 1 and a small subunit gamma. It was originally believed to be a heterotrimer of an alpha, a beta and a gamma subunit.</text>
</comment>
<dbReference type="CDD" id="cd10145">
    <property type="entry name" value="TFIIA_gamma_N"/>
    <property type="match status" value="1"/>
</dbReference>
<evidence type="ECO:0000256" key="2">
    <source>
        <dbReference type="ARBA" id="ARBA00007675"/>
    </source>
</evidence>
<sequence length="183" mass="20514">MATFEIYRKSSIGVCLTDALDEMVLSGTLSPEVAYKVLVQFDKSMKDALETQVKSMVSLKGHLHTYRFCDNVWTFNLQDAVFKIGPTGEQIKRVKIVACDSKLLSHTYLLPPTRILLTFIKAETLELQPNDLPPSAYQETNWDVAGPSTPTGPLTGQHRWHMSSVCILLVTERHPAIKVEPQV</sequence>
<evidence type="ECO:0000256" key="4">
    <source>
        <dbReference type="ARBA" id="ARBA00023015"/>
    </source>
</evidence>